<dbReference type="Pfam" id="PF20060">
    <property type="entry name" value="DUF6459"/>
    <property type="match status" value="1"/>
</dbReference>
<gene>
    <name evidence="1" type="ORF">G443_003995</name>
</gene>
<comment type="caution">
    <text evidence="1">The sequence shown here is derived from an EMBL/GenBank/DDBJ whole genome shotgun (WGS) entry which is preliminary data.</text>
</comment>
<dbReference type="Proteomes" id="UP000791080">
    <property type="component" value="Unassembled WGS sequence"/>
</dbReference>
<protein>
    <submittedName>
        <fullName evidence="1">Uncharacterized protein</fullName>
    </submittedName>
</protein>
<keyword evidence="2" id="KW-1185">Reference proteome</keyword>
<sequence length="210" mass="22572">MERSFAAGTSLLVPPSPGLVRDEAERLLADVLPALRLRPLPEFEPPLRPLPPPPQQGTPVDEPAWHRSGLAALAAQGPVVLPGGTRAGERLAYRVARPALTVIVEVFARRRPASQLRAVLAPALVRELRPGGPGAPPAAPYRLCSLRAQTVLDARGEWSGVEASGLVALGDRRQALVARFVRVGRTWRCAVFDLVGRTRRTGHVVDGGRR</sequence>
<organism evidence="1 2">
    <name type="scientific">Actinoalloteichus caeruleus DSM 43889</name>
    <dbReference type="NCBI Taxonomy" id="1120930"/>
    <lineage>
        <taxon>Bacteria</taxon>
        <taxon>Bacillati</taxon>
        <taxon>Actinomycetota</taxon>
        <taxon>Actinomycetes</taxon>
        <taxon>Pseudonocardiales</taxon>
        <taxon>Pseudonocardiaceae</taxon>
        <taxon>Actinoalloteichus</taxon>
        <taxon>Actinoalloteichus cyanogriseus</taxon>
    </lineage>
</organism>
<evidence type="ECO:0000313" key="2">
    <source>
        <dbReference type="Proteomes" id="UP000791080"/>
    </source>
</evidence>
<reference evidence="1 2" key="1">
    <citation type="submission" date="2022-06" db="EMBL/GenBank/DDBJ databases">
        <title>Genomic Encyclopedia of Type Strains, Phase I: the one thousand microbial genomes (KMG-I) project.</title>
        <authorList>
            <person name="Kyrpides N."/>
        </authorList>
    </citation>
    <scope>NUCLEOTIDE SEQUENCE [LARGE SCALE GENOMIC DNA]</scope>
    <source>
        <strain evidence="1 2">DSM 43889</strain>
    </source>
</reference>
<accession>A0ABT1JMG5</accession>
<dbReference type="InterPro" id="IPR045596">
    <property type="entry name" value="DUF6459"/>
</dbReference>
<dbReference type="RefSeq" id="WP_155886187.1">
    <property type="nucleotide sequence ID" value="NZ_AUBJ02000001.1"/>
</dbReference>
<proteinExistence type="predicted"/>
<evidence type="ECO:0000313" key="1">
    <source>
        <dbReference type="EMBL" id="MCP2333725.1"/>
    </source>
</evidence>
<dbReference type="EMBL" id="AUBJ02000001">
    <property type="protein sequence ID" value="MCP2333725.1"/>
    <property type="molecule type" value="Genomic_DNA"/>
</dbReference>
<name>A0ABT1JMG5_ACTCY</name>